<evidence type="ECO:0008006" key="4">
    <source>
        <dbReference type="Google" id="ProtNLM"/>
    </source>
</evidence>
<evidence type="ECO:0000313" key="2">
    <source>
        <dbReference type="EMBL" id="QRQ82765.1"/>
    </source>
</evidence>
<dbReference type="RefSeq" id="WP_230340054.1">
    <property type="nucleotide sequence ID" value="NZ_CP069798.1"/>
</dbReference>
<dbReference type="EMBL" id="CP069798">
    <property type="protein sequence ID" value="QRQ82765.1"/>
    <property type="molecule type" value="Genomic_DNA"/>
</dbReference>
<feature type="chain" id="PRO_5034544853" description="Lipoprotein" evidence="1">
    <location>
        <begin position="20"/>
        <end position="146"/>
    </location>
</feature>
<gene>
    <name evidence="2" type="ORF">JQU52_05115</name>
</gene>
<feature type="signal peptide" evidence="1">
    <location>
        <begin position="1"/>
        <end position="19"/>
    </location>
</feature>
<dbReference type="Proteomes" id="UP000653156">
    <property type="component" value="Chromosome"/>
</dbReference>
<accession>A0A892ZGX7</accession>
<evidence type="ECO:0000256" key="1">
    <source>
        <dbReference type="SAM" id="SignalP"/>
    </source>
</evidence>
<protein>
    <recommendedName>
        <fullName evidence="4">Lipoprotein</fullName>
    </recommendedName>
</protein>
<reference evidence="2" key="1">
    <citation type="submission" date="2021-02" db="EMBL/GenBank/DDBJ databases">
        <title>Neisseriaceae sp. 26B isolated from the cloaca of a Common Toad-headed Turtle (Mesoclemmys nasuta).</title>
        <authorList>
            <person name="Spergser J."/>
            <person name="Busse H.-J."/>
        </authorList>
    </citation>
    <scope>NUCLEOTIDE SEQUENCE</scope>
    <source>
        <strain evidence="2">26B</strain>
    </source>
</reference>
<name>A0A892ZGX7_9NEIS</name>
<organism evidence="2 3">
    <name type="scientific">Paralysiella testudinis</name>
    <dbReference type="NCBI Taxonomy" id="2809020"/>
    <lineage>
        <taxon>Bacteria</taxon>
        <taxon>Pseudomonadati</taxon>
        <taxon>Pseudomonadota</taxon>
        <taxon>Betaproteobacteria</taxon>
        <taxon>Neisseriales</taxon>
        <taxon>Neisseriaceae</taxon>
        <taxon>Paralysiella</taxon>
    </lineage>
</organism>
<sequence length="146" mass="14990">MLRTLFNTFAVILLLSACAAAPSLQTQMQTLGHHAQAHGNGQLLIVQVPAADNPISNGMIIASLESGSTSNAARQITELLGNNIAAIGIVGNSGTVNAATLKRALHDYPGQSRAVIYLLGQSGEANAALQQAAKTKGVTLIPIAQP</sequence>
<proteinExistence type="predicted"/>
<evidence type="ECO:0000313" key="3">
    <source>
        <dbReference type="Proteomes" id="UP000653156"/>
    </source>
</evidence>
<dbReference type="AlphaFoldDB" id="A0A892ZGX7"/>
<keyword evidence="1" id="KW-0732">Signal</keyword>
<dbReference type="KEGG" id="ptes:JQU52_05115"/>
<dbReference type="PROSITE" id="PS51257">
    <property type="entry name" value="PROKAR_LIPOPROTEIN"/>
    <property type="match status" value="1"/>
</dbReference>
<keyword evidence="3" id="KW-1185">Reference proteome</keyword>